<feature type="domain" description="C-type lectin" evidence="3">
    <location>
        <begin position="34"/>
        <end position="152"/>
    </location>
</feature>
<dbReference type="InterPro" id="IPR001304">
    <property type="entry name" value="C-type_lectin-like"/>
</dbReference>
<evidence type="ECO:0000256" key="1">
    <source>
        <dbReference type="ARBA" id="ARBA00023157"/>
    </source>
</evidence>
<dbReference type="InterPro" id="IPR018378">
    <property type="entry name" value="C-type_lectin_CS"/>
</dbReference>
<dbReference type="OrthoDB" id="418245at2759"/>
<dbReference type="SMART" id="SM00034">
    <property type="entry name" value="CLECT"/>
    <property type="match status" value="1"/>
</dbReference>
<comment type="caution">
    <text evidence="4">The sequence shown here is derived from an EMBL/GenBank/DDBJ whole genome shotgun (WGS) entry which is preliminary data.</text>
</comment>
<dbReference type="InterPro" id="IPR016187">
    <property type="entry name" value="CTDL_fold"/>
</dbReference>
<evidence type="ECO:0000256" key="2">
    <source>
        <dbReference type="SAM" id="SignalP"/>
    </source>
</evidence>
<dbReference type="InterPro" id="IPR016186">
    <property type="entry name" value="C-type_lectin-like/link_sf"/>
</dbReference>
<dbReference type="InterPro" id="IPR050111">
    <property type="entry name" value="C-type_lectin/snaclec_domain"/>
</dbReference>
<dbReference type="SUPFAM" id="SSF56436">
    <property type="entry name" value="C-type lectin-like"/>
    <property type="match status" value="1"/>
</dbReference>
<keyword evidence="2" id="KW-0732">Signal</keyword>
<protein>
    <recommendedName>
        <fullName evidence="3">C-type lectin domain-containing protein</fullName>
    </recommendedName>
</protein>
<dbReference type="EMBL" id="VFJC01000005">
    <property type="protein sequence ID" value="KAB5579046.1"/>
    <property type="molecule type" value="Genomic_DNA"/>
</dbReference>
<name>A0A5N5PK09_PANHP</name>
<dbReference type="Gene3D" id="3.10.100.10">
    <property type="entry name" value="Mannose-Binding Protein A, subunit A"/>
    <property type="match status" value="1"/>
</dbReference>
<dbReference type="PROSITE" id="PS50041">
    <property type="entry name" value="C_TYPE_LECTIN_2"/>
    <property type="match status" value="1"/>
</dbReference>
<feature type="signal peptide" evidence="2">
    <location>
        <begin position="1"/>
        <end position="21"/>
    </location>
</feature>
<sequence length="156" mass="17792">MARQTEVVFVLLLAMAATAFGKQDSCCPDGWVKFGGRCFKYQATSMDWASAEKYCLNIGANLISIHNEGEYQQVKSIIRAQDPQEKPTWIGLSSCQKKLNWFWSDGTQLTFTKWNPGEPNSPTEEFCVHMNYGATKNWNDIRCDQSYPFVCVKRIV</sequence>
<evidence type="ECO:0000259" key="3">
    <source>
        <dbReference type="PROSITE" id="PS50041"/>
    </source>
</evidence>
<dbReference type="CDD" id="cd00037">
    <property type="entry name" value="CLECT"/>
    <property type="match status" value="1"/>
</dbReference>
<evidence type="ECO:0000313" key="4">
    <source>
        <dbReference type="EMBL" id="KAB5579046.1"/>
    </source>
</evidence>
<keyword evidence="1" id="KW-1015">Disulfide bond</keyword>
<dbReference type="PRINTS" id="PR01504">
    <property type="entry name" value="PNCREATITSAP"/>
</dbReference>
<dbReference type="Proteomes" id="UP000327468">
    <property type="component" value="Chromosome 4"/>
</dbReference>
<dbReference type="Pfam" id="PF00059">
    <property type="entry name" value="Lectin_C"/>
    <property type="match status" value="1"/>
</dbReference>
<gene>
    <name evidence="4" type="ORF">PHYPO_G00190200</name>
</gene>
<dbReference type="PANTHER" id="PTHR22803">
    <property type="entry name" value="MANNOSE, PHOSPHOLIPASE, LECTIN RECEPTOR RELATED"/>
    <property type="match status" value="1"/>
</dbReference>
<organism evidence="4 5">
    <name type="scientific">Pangasianodon hypophthalmus</name>
    <name type="common">Striped catfish</name>
    <name type="synonym">Helicophagus hypophthalmus</name>
    <dbReference type="NCBI Taxonomy" id="310915"/>
    <lineage>
        <taxon>Eukaryota</taxon>
        <taxon>Metazoa</taxon>
        <taxon>Chordata</taxon>
        <taxon>Craniata</taxon>
        <taxon>Vertebrata</taxon>
        <taxon>Euteleostomi</taxon>
        <taxon>Actinopterygii</taxon>
        <taxon>Neopterygii</taxon>
        <taxon>Teleostei</taxon>
        <taxon>Ostariophysi</taxon>
        <taxon>Siluriformes</taxon>
        <taxon>Pangasiidae</taxon>
        <taxon>Pangasianodon</taxon>
    </lineage>
</organism>
<dbReference type="AlphaFoldDB" id="A0A5N5PK09"/>
<reference evidence="4 5" key="1">
    <citation type="submission" date="2019-06" db="EMBL/GenBank/DDBJ databases">
        <title>A chromosome-scale genome assembly of the striped catfish, Pangasianodon hypophthalmus.</title>
        <authorList>
            <person name="Wen M."/>
            <person name="Zahm M."/>
            <person name="Roques C."/>
            <person name="Cabau C."/>
            <person name="Klopp C."/>
            <person name="Donnadieu C."/>
            <person name="Jouanno E."/>
            <person name="Avarre J.-C."/>
            <person name="Campet M."/>
            <person name="Ha T.T.T."/>
            <person name="Dugue R."/>
            <person name="Lampietro C."/>
            <person name="Louis A."/>
            <person name="Herpin A."/>
            <person name="Echchiki A."/>
            <person name="Berthelot C."/>
            <person name="Parey E."/>
            <person name="Roest-Crollius H."/>
            <person name="Braasch I."/>
            <person name="Postlethwait J."/>
            <person name="Bobe J."/>
            <person name="Montfort J."/>
            <person name="Bouchez O."/>
            <person name="Begum T."/>
            <person name="Schartl M."/>
            <person name="Guiguen Y."/>
        </authorList>
    </citation>
    <scope>NUCLEOTIDE SEQUENCE [LARGE SCALE GENOMIC DNA]</scope>
    <source>
        <strain evidence="4 5">Indonesia</strain>
        <tissue evidence="4">Blood</tissue>
    </source>
</reference>
<proteinExistence type="predicted"/>
<keyword evidence="5" id="KW-1185">Reference proteome</keyword>
<feature type="chain" id="PRO_5024302203" description="C-type lectin domain-containing protein" evidence="2">
    <location>
        <begin position="22"/>
        <end position="156"/>
    </location>
</feature>
<accession>A0A5N5PK09</accession>
<dbReference type="PROSITE" id="PS00615">
    <property type="entry name" value="C_TYPE_LECTIN_1"/>
    <property type="match status" value="1"/>
</dbReference>
<evidence type="ECO:0000313" key="5">
    <source>
        <dbReference type="Proteomes" id="UP000327468"/>
    </source>
</evidence>